<keyword evidence="2" id="KW-1185">Reference proteome</keyword>
<comment type="caution">
    <text evidence="1">The sequence shown here is derived from an EMBL/GenBank/DDBJ whole genome shotgun (WGS) entry which is preliminary data.</text>
</comment>
<protein>
    <submittedName>
        <fullName evidence="1">Uncharacterized protein</fullName>
    </submittedName>
</protein>
<sequence length="103" mass="11655">MGDKLTKNSSRRLTARSSYYSQELETMMSEINKPVRNPAPRGKRFLSLTHARYCYFDISEECIEPDEDTSHTCLKEDGLRVGCAFNANLMIHCGVSKSGFKIA</sequence>
<gene>
    <name evidence="1" type="ORF">KIN20_022771</name>
</gene>
<dbReference type="Proteomes" id="UP001196413">
    <property type="component" value="Unassembled WGS sequence"/>
</dbReference>
<dbReference type="EMBL" id="JAHQIW010004583">
    <property type="protein sequence ID" value="KAJ1363022.1"/>
    <property type="molecule type" value="Genomic_DNA"/>
</dbReference>
<organism evidence="1 2">
    <name type="scientific">Parelaphostrongylus tenuis</name>
    <name type="common">Meningeal worm</name>
    <dbReference type="NCBI Taxonomy" id="148309"/>
    <lineage>
        <taxon>Eukaryota</taxon>
        <taxon>Metazoa</taxon>
        <taxon>Ecdysozoa</taxon>
        <taxon>Nematoda</taxon>
        <taxon>Chromadorea</taxon>
        <taxon>Rhabditida</taxon>
        <taxon>Rhabditina</taxon>
        <taxon>Rhabditomorpha</taxon>
        <taxon>Strongyloidea</taxon>
        <taxon>Metastrongylidae</taxon>
        <taxon>Parelaphostrongylus</taxon>
    </lineage>
</organism>
<accession>A0AAD5N6G0</accession>
<dbReference type="AlphaFoldDB" id="A0AAD5N6G0"/>
<evidence type="ECO:0000313" key="2">
    <source>
        <dbReference type="Proteomes" id="UP001196413"/>
    </source>
</evidence>
<evidence type="ECO:0000313" key="1">
    <source>
        <dbReference type="EMBL" id="KAJ1363022.1"/>
    </source>
</evidence>
<proteinExistence type="predicted"/>
<reference evidence="1" key="1">
    <citation type="submission" date="2021-06" db="EMBL/GenBank/DDBJ databases">
        <title>Parelaphostrongylus tenuis whole genome reference sequence.</title>
        <authorList>
            <person name="Garwood T.J."/>
            <person name="Larsen P.A."/>
            <person name="Fountain-Jones N.M."/>
            <person name="Garbe J.R."/>
            <person name="Macchietto M.G."/>
            <person name="Kania S.A."/>
            <person name="Gerhold R.W."/>
            <person name="Richards J.E."/>
            <person name="Wolf T.M."/>
        </authorList>
    </citation>
    <scope>NUCLEOTIDE SEQUENCE</scope>
    <source>
        <strain evidence="1">MNPRO001-30</strain>
        <tissue evidence="1">Meninges</tissue>
    </source>
</reference>
<name>A0AAD5N6G0_PARTN</name>